<dbReference type="Proteomes" id="UP000321362">
    <property type="component" value="Chromosome"/>
</dbReference>
<dbReference type="GO" id="GO:0005886">
    <property type="term" value="C:plasma membrane"/>
    <property type="evidence" value="ECO:0007669"/>
    <property type="project" value="UniProtKB-SubCell"/>
</dbReference>
<feature type="transmembrane region" description="Helical" evidence="8">
    <location>
        <begin position="151"/>
        <end position="169"/>
    </location>
</feature>
<evidence type="ECO:0000256" key="8">
    <source>
        <dbReference type="SAM" id="Phobius"/>
    </source>
</evidence>
<evidence type="ECO:0000256" key="6">
    <source>
        <dbReference type="ARBA" id="ARBA00022989"/>
    </source>
</evidence>
<dbReference type="OrthoDB" id="9760358at2"/>
<gene>
    <name evidence="11" type="ORF">FSB76_09545</name>
</gene>
<dbReference type="SUPFAM" id="SSF52540">
    <property type="entry name" value="P-loop containing nucleoside triphosphate hydrolases"/>
    <property type="match status" value="1"/>
</dbReference>
<protein>
    <submittedName>
        <fullName evidence="11">ABC transporter ATP-binding protein</fullName>
    </submittedName>
</protein>
<feature type="transmembrane region" description="Helical" evidence="8">
    <location>
        <begin position="6"/>
        <end position="27"/>
    </location>
</feature>
<feature type="transmembrane region" description="Helical" evidence="8">
    <location>
        <begin position="230"/>
        <end position="253"/>
    </location>
</feature>
<dbReference type="InterPro" id="IPR027417">
    <property type="entry name" value="P-loop_NTPase"/>
</dbReference>
<dbReference type="GO" id="GO:0016887">
    <property type="term" value="F:ATP hydrolysis activity"/>
    <property type="evidence" value="ECO:0007669"/>
    <property type="project" value="InterPro"/>
</dbReference>
<evidence type="ECO:0000313" key="11">
    <source>
        <dbReference type="EMBL" id="QEC80452.1"/>
    </source>
</evidence>
<dbReference type="Pfam" id="PF00664">
    <property type="entry name" value="ABC_membrane"/>
    <property type="match status" value="1"/>
</dbReference>
<evidence type="ECO:0000256" key="2">
    <source>
        <dbReference type="ARBA" id="ARBA00022448"/>
    </source>
</evidence>
<dbReference type="InterPro" id="IPR036640">
    <property type="entry name" value="ABC1_TM_sf"/>
</dbReference>
<dbReference type="PANTHER" id="PTHR43394">
    <property type="entry name" value="ATP-DEPENDENT PERMEASE MDL1, MITOCHONDRIAL"/>
    <property type="match status" value="1"/>
</dbReference>
<evidence type="ECO:0000256" key="1">
    <source>
        <dbReference type="ARBA" id="ARBA00004651"/>
    </source>
</evidence>
<dbReference type="AlphaFoldDB" id="A0A5B8WD43"/>
<dbReference type="PROSITE" id="PS00211">
    <property type="entry name" value="ABC_TRANSPORTER_1"/>
    <property type="match status" value="1"/>
</dbReference>
<evidence type="ECO:0000256" key="4">
    <source>
        <dbReference type="ARBA" id="ARBA00022741"/>
    </source>
</evidence>
<dbReference type="CDD" id="cd18544">
    <property type="entry name" value="ABC_6TM_TmrA_like"/>
    <property type="match status" value="1"/>
</dbReference>
<keyword evidence="12" id="KW-1185">Reference proteome</keyword>
<dbReference type="RefSeq" id="WP_147060936.1">
    <property type="nucleotide sequence ID" value="NZ_CP042437.1"/>
</dbReference>
<dbReference type="InterPro" id="IPR039421">
    <property type="entry name" value="Type_1_exporter"/>
</dbReference>
<feature type="domain" description="ABC transmembrane type-1" evidence="10">
    <location>
        <begin position="12"/>
        <end position="305"/>
    </location>
</feature>
<feature type="transmembrane region" description="Helical" evidence="8">
    <location>
        <begin position="48"/>
        <end position="68"/>
    </location>
</feature>
<keyword evidence="5 11" id="KW-0067">ATP-binding</keyword>
<comment type="subcellular location">
    <subcellularLocation>
        <location evidence="1">Cell membrane</location>
        <topology evidence="1">Multi-pass membrane protein</topology>
    </subcellularLocation>
</comment>
<evidence type="ECO:0000259" key="10">
    <source>
        <dbReference type="PROSITE" id="PS50929"/>
    </source>
</evidence>
<proteinExistence type="predicted"/>
<dbReference type="Gene3D" id="1.20.1560.10">
    <property type="entry name" value="ABC transporter type 1, transmembrane domain"/>
    <property type="match status" value="1"/>
</dbReference>
<evidence type="ECO:0000256" key="7">
    <source>
        <dbReference type="ARBA" id="ARBA00023136"/>
    </source>
</evidence>
<feature type="transmembrane region" description="Helical" evidence="8">
    <location>
        <begin position="126"/>
        <end position="146"/>
    </location>
</feature>
<dbReference type="SUPFAM" id="SSF90123">
    <property type="entry name" value="ABC transporter transmembrane region"/>
    <property type="match status" value="1"/>
</dbReference>
<dbReference type="PROSITE" id="PS50929">
    <property type="entry name" value="ABC_TM1F"/>
    <property type="match status" value="1"/>
</dbReference>
<dbReference type="KEGG" id="mgk:FSB76_09545"/>
<feature type="domain" description="ABC transporter" evidence="9">
    <location>
        <begin position="338"/>
        <end position="572"/>
    </location>
</feature>
<evidence type="ECO:0000259" key="9">
    <source>
        <dbReference type="PROSITE" id="PS50893"/>
    </source>
</evidence>
<dbReference type="InterPro" id="IPR003439">
    <property type="entry name" value="ABC_transporter-like_ATP-bd"/>
</dbReference>
<dbReference type="SMART" id="SM00382">
    <property type="entry name" value="AAA"/>
    <property type="match status" value="1"/>
</dbReference>
<dbReference type="PROSITE" id="PS50893">
    <property type="entry name" value="ABC_TRANSPORTER_2"/>
    <property type="match status" value="1"/>
</dbReference>
<dbReference type="GO" id="GO:0005524">
    <property type="term" value="F:ATP binding"/>
    <property type="evidence" value="ECO:0007669"/>
    <property type="project" value="UniProtKB-KW"/>
</dbReference>
<dbReference type="FunFam" id="3.40.50.300:FF:000287">
    <property type="entry name" value="Multidrug ABC transporter ATP-binding protein"/>
    <property type="match status" value="1"/>
</dbReference>
<evidence type="ECO:0000313" key="12">
    <source>
        <dbReference type="Proteomes" id="UP000321362"/>
    </source>
</evidence>
<dbReference type="InterPro" id="IPR003593">
    <property type="entry name" value="AAA+_ATPase"/>
</dbReference>
<keyword evidence="7 8" id="KW-0472">Membrane</keyword>
<evidence type="ECO:0000256" key="5">
    <source>
        <dbReference type="ARBA" id="ARBA00022840"/>
    </source>
</evidence>
<dbReference type="CDD" id="cd03254">
    <property type="entry name" value="ABCC_Glucan_exporter_like"/>
    <property type="match status" value="1"/>
</dbReference>
<keyword evidence="4" id="KW-0547">Nucleotide-binding</keyword>
<keyword evidence="2" id="KW-0813">Transport</keyword>
<keyword evidence="6 8" id="KW-1133">Transmembrane helix</keyword>
<dbReference type="InterPro" id="IPR017871">
    <property type="entry name" value="ABC_transporter-like_CS"/>
</dbReference>
<dbReference type="PANTHER" id="PTHR43394:SF1">
    <property type="entry name" value="ATP-BINDING CASSETTE SUB-FAMILY B MEMBER 10, MITOCHONDRIAL"/>
    <property type="match status" value="1"/>
</dbReference>
<organism evidence="11 12">
    <name type="scientific">Mucilaginibacter ginsenosidivorax</name>
    <dbReference type="NCBI Taxonomy" id="862126"/>
    <lineage>
        <taxon>Bacteria</taxon>
        <taxon>Pseudomonadati</taxon>
        <taxon>Bacteroidota</taxon>
        <taxon>Sphingobacteriia</taxon>
        <taxon>Sphingobacteriales</taxon>
        <taxon>Sphingobacteriaceae</taxon>
        <taxon>Mucilaginibacter</taxon>
    </lineage>
</organism>
<feature type="transmembrane region" description="Helical" evidence="8">
    <location>
        <begin position="273"/>
        <end position="290"/>
    </location>
</feature>
<sequence length="582" mass="65561">MRYVNPYNTTFVIAAFLTVFLAVGALLQPILIQRTLDVNILNDDYDGLVFMVVLMVAQLVIQTVAQYYQTYLTNTLGQSVIRDLRIDIFNHITSLRLKYFDRTPIGMLITRTVSDLETIADIFSEGLISIMGDMLLVFAVIGLMLFQDWKLALITLIPMPFLFASTYVFKEAIKSSFQEVRTQVAQLNTFLAEHISGISVIQLFAREDQEMRKFKAVNVKYRDANIRSNWYYSIFFPVVEILFAICIGLLVWYGCKRMLTDGQLASLSASKKGITPGLITGFIVLLNMLFRPIRQLADKFNTLQMGMVGADRIFKVLDTNEVAIDNGTLKTGRLKGEIEFDEVWFAYNDENWVLKNISFHVKPGETLALVGATGAGKSSTINILNRFYEIGKGSAKVDGHDIRDYEVEFLRSQIATVIQDVFLFTDTIANNISLNNQSITREQIVAAAKDVGAHEFIERLPGGYDYNVMERGSTLSAGQSQLISFIRALVYNPAILVLDEATSSVDTETEILIQNAINKLMQGRTAIVIAHRLSTIQNADRIIVLDHGEIMEMGTHQELLKIEHGHYRKLYDLQFNSAGIAR</sequence>
<dbReference type="Gene3D" id="3.40.50.300">
    <property type="entry name" value="P-loop containing nucleotide triphosphate hydrolases"/>
    <property type="match status" value="1"/>
</dbReference>
<dbReference type="InterPro" id="IPR011527">
    <property type="entry name" value="ABC1_TM_dom"/>
</dbReference>
<keyword evidence="3 8" id="KW-0812">Transmembrane</keyword>
<dbReference type="EMBL" id="CP042437">
    <property type="protein sequence ID" value="QEC80452.1"/>
    <property type="molecule type" value="Genomic_DNA"/>
</dbReference>
<accession>A0A5B8WD43</accession>
<name>A0A5B8WD43_9SPHI</name>
<dbReference type="GO" id="GO:0015421">
    <property type="term" value="F:ABC-type oligopeptide transporter activity"/>
    <property type="evidence" value="ECO:0007669"/>
    <property type="project" value="TreeGrafter"/>
</dbReference>
<reference evidence="11 12" key="1">
    <citation type="journal article" date="2013" name="J. Microbiol.">
        <title>Mucilaginibacter ginsenosidivorax sp. nov., with ginsenoside converting activity isolated from sediment.</title>
        <authorList>
            <person name="Kim J.K."/>
            <person name="Choi T.E."/>
            <person name="Liu Q.M."/>
            <person name="Park H.Y."/>
            <person name="Yi T.H."/>
            <person name="Yoon M.H."/>
            <person name="Kim S.C."/>
            <person name="Im W.T."/>
        </authorList>
    </citation>
    <scope>NUCLEOTIDE SEQUENCE [LARGE SCALE GENOMIC DNA]</scope>
    <source>
        <strain evidence="11 12">KHI28</strain>
    </source>
</reference>
<dbReference type="Pfam" id="PF00005">
    <property type="entry name" value="ABC_tran"/>
    <property type="match status" value="1"/>
</dbReference>
<evidence type="ECO:0000256" key="3">
    <source>
        <dbReference type="ARBA" id="ARBA00022692"/>
    </source>
</evidence>